<feature type="chain" id="PRO_5047372235" description="Type VI secretion system (T6SS), amidase immunity protein" evidence="1">
    <location>
        <begin position="19"/>
        <end position="138"/>
    </location>
</feature>
<dbReference type="EMBL" id="JAOXML010000027">
    <property type="protein sequence ID" value="MCV4379440.1"/>
    <property type="molecule type" value="Genomic_DNA"/>
</dbReference>
<dbReference type="Gene3D" id="1.20.120.1620">
    <property type="match status" value="1"/>
</dbReference>
<name>A0ABT3C315_9PSED</name>
<dbReference type="RefSeq" id="WP_206401967.1">
    <property type="nucleotide sequence ID" value="NZ_JAFGZD010000008.1"/>
</dbReference>
<keyword evidence="1" id="KW-0732">Signal</keyword>
<protein>
    <recommendedName>
        <fullName evidence="4">Type VI secretion system (T6SS), amidase immunity protein</fullName>
    </recommendedName>
</protein>
<evidence type="ECO:0008006" key="4">
    <source>
        <dbReference type="Google" id="ProtNLM"/>
    </source>
</evidence>
<feature type="signal peptide" evidence="1">
    <location>
        <begin position="1"/>
        <end position="18"/>
    </location>
</feature>
<sequence>MKWFARTLFFLAAGFGNAAYGAIDVAAARQSLKDYGLSNCIVKQFSDESDIKSDIKLAIGAYGFMGGGMHTVLQNEDTLETLHNPYKATMDYVFSAYDKVSAGSKYSKKKMVFYACLKVYNSKEFDAFIKSQDKYIQK</sequence>
<proteinExistence type="predicted"/>
<dbReference type="GeneID" id="93562034"/>
<evidence type="ECO:0000313" key="2">
    <source>
        <dbReference type="EMBL" id="MCV4379440.1"/>
    </source>
</evidence>
<dbReference type="InterPro" id="IPR038314">
    <property type="entry name" value="T6SS_sf"/>
</dbReference>
<keyword evidence="3" id="KW-1185">Reference proteome</keyword>
<evidence type="ECO:0000256" key="1">
    <source>
        <dbReference type="SAM" id="SignalP"/>
    </source>
</evidence>
<accession>A0ABT3C315</accession>
<organism evidence="2 3">
    <name type="scientific">Pseudomonas capsici</name>
    <dbReference type="NCBI Taxonomy" id="2810614"/>
    <lineage>
        <taxon>Bacteria</taxon>
        <taxon>Pseudomonadati</taxon>
        <taxon>Pseudomonadota</taxon>
        <taxon>Gammaproteobacteria</taxon>
        <taxon>Pseudomonadales</taxon>
        <taxon>Pseudomonadaceae</taxon>
        <taxon>Pseudomonas</taxon>
    </lineage>
</organism>
<gene>
    <name evidence="2" type="ORF">OH718_22850</name>
</gene>
<dbReference type="Proteomes" id="UP001207294">
    <property type="component" value="Unassembled WGS sequence"/>
</dbReference>
<comment type="caution">
    <text evidence="2">The sequence shown here is derived from an EMBL/GenBank/DDBJ whole genome shotgun (WGS) entry which is preliminary data.</text>
</comment>
<evidence type="ECO:0000313" key="3">
    <source>
        <dbReference type="Proteomes" id="UP001207294"/>
    </source>
</evidence>
<reference evidence="2 3" key="1">
    <citation type="submission" date="2022-10" db="EMBL/GenBank/DDBJ databases">
        <title>Characterization of Pseudomonas capsici strains from pepper and tomato in Georgia.</title>
        <authorList>
            <person name="Zhao M."/>
            <person name="Dutta B."/>
        </authorList>
    </citation>
    <scope>NUCLEOTIDE SEQUENCE [LARGE SCALE GENOMIC DNA]</scope>
    <source>
        <strain evidence="2 3">Pc20-5</strain>
    </source>
</reference>